<keyword evidence="3" id="KW-0689">Ribosomal protein</keyword>
<dbReference type="AlphaFoldDB" id="H9ZMS6"/>
<reference evidence="2" key="1">
    <citation type="journal article" date="2012" name="PLoS ONE">
        <title>CRISPR/cas Loci of Type II Propionibacterium acnes Confer Immunity against Acquisition of Mobile Elements Present in Type I P. acnes.</title>
        <authorList>
            <person name="Bruggemann H."/>
            <person name="Lomholt H.B."/>
            <person name="Tettelin H."/>
            <person name="Kilian M."/>
        </authorList>
    </citation>
    <scope>NUCLEOTIDE SEQUENCE</scope>
    <source>
        <strain evidence="2">15.1.R1</strain>
    </source>
</reference>
<evidence type="ECO:0000313" key="3">
    <source>
        <dbReference type="EMBL" id="PGF31235.1"/>
    </source>
</evidence>
<dbReference type="GO" id="GO:0005840">
    <property type="term" value="C:ribosome"/>
    <property type="evidence" value="ECO:0007669"/>
    <property type="project" value="UniProtKB-KW"/>
</dbReference>
<evidence type="ECO:0000313" key="6">
    <source>
        <dbReference type="Proteomes" id="UP000226191"/>
    </source>
</evidence>
<dbReference type="EMBL" id="LKVB01000016">
    <property type="protein sequence ID" value="PHJ26184.1"/>
    <property type="molecule type" value="Genomic_DNA"/>
</dbReference>
<dbReference type="Proteomes" id="UP000226191">
    <property type="component" value="Plasmid p11_78"/>
</dbReference>
<dbReference type="Proteomes" id="UP000223982">
    <property type="component" value="Plasmid p09_09"/>
</dbReference>
<geneLocation type="plasmid" evidence="3 6">
    <name>p11_78</name>
</geneLocation>
<reference evidence="4 5" key="4">
    <citation type="submission" date="2017-02" db="EMBL/GenBank/DDBJ databases">
        <title>Prevalence of linear plasmids in Propionibacterium acnes isolates obtained from cancerous prostatic tissue.</title>
        <authorList>
            <person name="Davidsson S."/>
            <person name="Bruggemann H."/>
        </authorList>
    </citation>
    <scope>NUCLEOTIDE SEQUENCE [LARGE SCALE GENOMIC DNA]</scope>
    <source>
        <strain evidence="4 5">09-9</strain>
        <plasmid evidence="4 5">p09_09</plasmid>
    </source>
</reference>
<dbReference type="EMBL" id="JQ612072">
    <property type="protein sequence ID" value="AFH37467.1"/>
    <property type="molecule type" value="Genomic_DNA"/>
</dbReference>
<feature type="compositionally biased region" description="Basic and acidic residues" evidence="1">
    <location>
        <begin position="1"/>
        <end position="28"/>
    </location>
</feature>
<reference evidence="2" key="2">
    <citation type="submission" date="2012-02" db="EMBL/GenBank/DDBJ databases">
        <authorList>
            <person name="Brueggemann H."/>
            <person name="Lomholt H.B."/>
            <person name="Tettelin H."/>
            <person name="Kilian M."/>
        </authorList>
    </citation>
    <scope>NUCLEOTIDE SEQUENCE</scope>
    <source>
        <strain evidence="2">15.1.R1</strain>
    </source>
</reference>
<evidence type="ECO:0000313" key="5">
    <source>
        <dbReference type="Proteomes" id="UP000223982"/>
    </source>
</evidence>
<accession>H9ZMS6</accession>
<geneLocation type="plasmid" evidence="4 5">
    <name>p09_09</name>
</geneLocation>
<dbReference type="PATRIC" id="fig|1747.87.peg.2497"/>
<evidence type="ECO:0000313" key="4">
    <source>
        <dbReference type="EMBL" id="PHJ26184.1"/>
    </source>
</evidence>
<reference evidence="3 6" key="3">
    <citation type="submission" date="2017-02" db="EMBL/GenBank/DDBJ databases">
        <title>Prevalence of linear plasmids in Cutibacterium acnes isolates obtained from cancerous prostatic tissue.</title>
        <authorList>
            <person name="Davidsson S."/>
            <person name="Bruggemann H."/>
        </authorList>
    </citation>
    <scope>NUCLEOTIDE SEQUENCE [LARGE SCALE GENOMIC DNA]</scope>
    <source>
        <strain evidence="3 6">11-78</strain>
        <plasmid evidence="3 6">p11_78</plasmid>
    </source>
</reference>
<name>H9ZMS6_CUTAC</name>
<dbReference type="EMBL" id="MVCE01000015">
    <property type="protein sequence ID" value="PGF31235.1"/>
    <property type="molecule type" value="Genomic_DNA"/>
</dbReference>
<protein>
    <submittedName>
        <fullName evidence="3">Ribosomal protein S11</fullName>
    </submittedName>
</protein>
<dbReference type="RefSeq" id="WP_002518862.1">
    <property type="nucleotide sequence ID" value="NZ_CAJTHR010000009.1"/>
</dbReference>
<gene>
    <name evidence="4" type="ORF">APS60_12665</name>
    <name evidence="3" type="ORF">B1B09_12805</name>
</gene>
<sequence>MTTKKTDPFARQKAAEDRAHQLQDEAQRHAHPKRVIGPTARFQFVLPADVLTGLKHLALTRGTTARQLTLDALDTAYGLDTLANSGKKTHP</sequence>
<evidence type="ECO:0000256" key="1">
    <source>
        <dbReference type="SAM" id="MobiDB-lite"/>
    </source>
</evidence>
<organism evidence="2">
    <name type="scientific">Cutibacterium acnes</name>
    <name type="common">Propionibacterium acnes</name>
    <dbReference type="NCBI Taxonomy" id="1747"/>
    <lineage>
        <taxon>Bacteria</taxon>
        <taxon>Bacillati</taxon>
        <taxon>Actinomycetota</taxon>
        <taxon>Actinomycetes</taxon>
        <taxon>Propionibacteriales</taxon>
        <taxon>Propionibacteriaceae</taxon>
        <taxon>Cutibacterium</taxon>
    </lineage>
</organism>
<keyword evidence="3" id="KW-0687">Ribonucleoprotein</keyword>
<proteinExistence type="predicted"/>
<feature type="region of interest" description="Disordered" evidence="1">
    <location>
        <begin position="1"/>
        <end position="33"/>
    </location>
</feature>
<evidence type="ECO:0000313" key="2">
    <source>
        <dbReference type="EMBL" id="AFH37467.1"/>
    </source>
</evidence>
<keyword evidence="3" id="KW-0614">Plasmid</keyword>